<feature type="transmembrane region" description="Helical" evidence="5">
    <location>
        <begin position="316"/>
        <end position="338"/>
    </location>
</feature>
<feature type="domain" description="O-antigen ligase-related" evidence="6">
    <location>
        <begin position="193"/>
        <end position="332"/>
    </location>
</feature>
<gene>
    <name evidence="7" type="ORF">ACFQDH_10800</name>
</gene>
<feature type="transmembrane region" description="Helical" evidence="5">
    <location>
        <begin position="186"/>
        <end position="203"/>
    </location>
</feature>
<dbReference type="InterPro" id="IPR007016">
    <property type="entry name" value="O-antigen_ligase-rel_domated"/>
</dbReference>
<dbReference type="RefSeq" id="WP_382401149.1">
    <property type="nucleotide sequence ID" value="NZ_JBHSWH010000001.1"/>
</dbReference>
<evidence type="ECO:0000256" key="4">
    <source>
        <dbReference type="ARBA" id="ARBA00023136"/>
    </source>
</evidence>
<keyword evidence="4 5" id="KW-0472">Membrane</keyword>
<protein>
    <submittedName>
        <fullName evidence="7">O-antigen ligase family protein</fullName>
    </submittedName>
</protein>
<name>A0ABW2AG08_9MICO</name>
<dbReference type="Pfam" id="PF04932">
    <property type="entry name" value="Wzy_C"/>
    <property type="match status" value="1"/>
</dbReference>
<keyword evidence="7" id="KW-0436">Ligase</keyword>
<dbReference type="GO" id="GO:0016874">
    <property type="term" value="F:ligase activity"/>
    <property type="evidence" value="ECO:0007669"/>
    <property type="project" value="UniProtKB-KW"/>
</dbReference>
<evidence type="ECO:0000313" key="8">
    <source>
        <dbReference type="Proteomes" id="UP001596298"/>
    </source>
</evidence>
<comment type="caution">
    <text evidence="7">The sequence shown here is derived from an EMBL/GenBank/DDBJ whole genome shotgun (WGS) entry which is preliminary data.</text>
</comment>
<organism evidence="7 8">
    <name type="scientific">Flexivirga alba</name>
    <dbReference type="NCBI Taxonomy" id="702742"/>
    <lineage>
        <taxon>Bacteria</taxon>
        <taxon>Bacillati</taxon>
        <taxon>Actinomycetota</taxon>
        <taxon>Actinomycetes</taxon>
        <taxon>Micrococcales</taxon>
        <taxon>Dermacoccaceae</taxon>
        <taxon>Flexivirga</taxon>
    </lineage>
</organism>
<feature type="transmembrane region" description="Helical" evidence="5">
    <location>
        <begin position="99"/>
        <end position="117"/>
    </location>
</feature>
<feature type="transmembrane region" description="Helical" evidence="5">
    <location>
        <begin position="69"/>
        <end position="87"/>
    </location>
</feature>
<feature type="transmembrane region" description="Helical" evidence="5">
    <location>
        <begin position="124"/>
        <end position="141"/>
    </location>
</feature>
<feature type="transmembrane region" description="Helical" evidence="5">
    <location>
        <begin position="373"/>
        <end position="392"/>
    </location>
</feature>
<evidence type="ECO:0000259" key="6">
    <source>
        <dbReference type="Pfam" id="PF04932"/>
    </source>
</evidence>
<sequence length="414" mass="43917">MERQTARPVTGADMFIGAAVLVLGTINLWKVTTLQNLSPVDLTLASLVVCLILTLGAFIGRKCRLQRNWTVCFTGFILFVPALFVTARDNSYSVSKTKALFTICLLVIIAAMVLLETRGRRRSFIGASVFLALSVSIWLLVGGKPDVSTSGRFQIDDANPIAMGRVACIGVVVLALAVFRTRGWRLFVSLSGALICAVASVSTGSRGPLAAAVVAIALVSLLTTTSKSRFANFLTLIVLGVAGVVAVLQFAPSSSLERLTAAGGGASDIYRLAIARDTFNLAFAHPLGVGYGELINYLSPNSISPIQGVVQYPHDILLETAAEGGILAFAGLLLMLITSWRRLRAHANDLVGQAMLGLWIFAFGSALTSGDLIGNRLVWLMLGAGLALPPIVRTTKKKGKSGARIQRSKMTELG</sequence>
<evidence type="ECO:0000313" key="7">
    <source>
        <dbReference type="EMBL" id="MFC6705741.1"/>
    </source>
</evidence>
<accession>A0ABW2AG08</accession>
<evidence type="ECO:0000256" key="3">
    <source>
        <dbReference type="ARBA" id="ARBA00022989"/>
    </source>
</evidence>
<keyword evidence="3 5" id="KW-1133">Transmembrane helix</keyword>
<dbReference type="InterPro" id="IPR051533">
    <property type="entry name" value="WaaL-like"/>
</dbReference>
<dbReference type="EMBL" id="JBHSWH010000001">
    <property type="protein sequence ID" value="MFC6705741.1"/>
    <property type="molecule type" value="Genomic_DNA"/>
</dbReference>
<feature type="transmembrane region" description="Helical" evidence="5">
    <location>
        <begin position="350"/>
        <end position="367"/>
    </location>
</feature>
<feature type="transmembrane region" description="Helical" evidence="5">
    <location>
        <begin position="233"/>
        <end position="251"/>
    </location>
</feature>
<keyword evidence="8" id="KW-1185">Reference proteome</keyword>
<evidence type="ECO:0000256" key="5">
    <source>
        <dbReference type="SAM" id="Phobius"/>
    </source>
</evidence>
<dbReference type="PANTHER" id="PTHR37422">
    <property type="entry name" value="TEICHURONIC ACID BIOSYNTHESIS PROTEIN TUAE"/>
    <property type="match status" value="1"/>
</dbReference>
<dbReference type="PANTHER" id="PTHR37422:SF13">
    <property type="entry name" value="LIPOPOLYSACCHARIDE BIOSYNTHESIS PROTEIN PA4999-RELATED"/>
    <property type="match status" value="1"/>
</dbReference>
<evidence type="ECO:0000256" key="2">
    <source>
        <dbReference type="ARBA" id="ARBA00022692"/>
    </source>
</evidence>
<reference evidence="8" key="1">
    <citation type="journal article" date="2019" name="Int. J. Syst. Evol. Microbiol.">
        <title>The Global Catalogue of Microorganisms (GCM) 10K type strain sequencing project: providing services to taxonomists for standard genome sequencing and annotation.</title>
        <authorList>
            <consortium name="The Broad Institute Genomics Platform"/>
            <consortium name="The Broad Institute Genome Sequencing Center for Infectious Disease"/>
            <person name="Wu L."/>
            <person name="Ma J."/>
        </authorList>
    </citation>
    <scope>NUCLEOTIDE SEQUENCE [LARGE SCALE GENOMIC DNA]</scope>
    <source>
        <strain evidence="8">CCUG 58127</strain>
    </source>
</reference>
<evidence type="ECO:0000256" key="1">
    <source>
        <dbReference type="ARBA" id="ARBA00004141"/>
    </source>
</evidence>
<comment type="subcellular location">
    <subcellularLocation>
        <location evidence="1">Membrane</location>
        <topology evidence="1">Multi-pass membrane protein</topology>
    </subcellularLocation>
</comment>
<dbReference type="Proteomes" id="UP001596298">
    <property type="component" value="Unassembled WGS sequence"/>
</dbReference>
<keyword evidence="2 5" id="KW-0812">Transmembrane</keyword>
<feature type="transmembrane region" description="Helical" evidence="5">
    <location>
        <begin position="42"/>
        <end position="60"/>
    </location>
</feature>
<feature type="transmembrane region" description="Helical" evidence="5">
    <location>
        <begin position="209"/>
        <end position="226"/>
    </location>
</feature>
<feature type="transmembrane region" description="Helical" evidence="5">
    <location>
        <begin position="12"/>
        <end position="30"/>
    </location>
</feature>
<feature type="transmembrane region" description="Helical" evidence="5">
    <location>
        <begin position="161"/>
        <end position="179"/>
    </location>
</feature>
<proteinExistence type="predicted"/>